<reference evidence="1" key="2">
    <citation type="submission" date="2025-09" db="UniProtKB">
        <authorList>
            <consortium name="Ensembl"/>
        </authorList>
    </citation>
    <scope>IDENTIFICATION</scope>
</reference>
<proteinExistence type="predicted"/>
<accession>A0A3Q2ZZ77</accession>
<evidence type="ECO:0000313" key="2">
    <source>
        <dbReference type="Proteomes" id="UP000264800"/>
    </source>
</evidence>
<reference evidence="1" key="1">
    <citation type="submission" date="2025-08" db="UniProtKB">
        <authorList>
            <consortium name="Ensembl"/>
        </authorList>
    </citation>
    <scope>IDENTIFICATION</scope>
</reference>
<protein>
    <submittedName>
        <fullName evidence="1">Uncharacterized protein</fullName>
    </submittedName>
</protein>
<dbReference type="Proteomes" id="UP000264800">
    <property type="component" value="Unplaced"/>
</dbReference>
<name>A0A3Q2ZZ77_KRYMA</name>
<keyword evidence="2" id="KW-1185">Reference proteome</keyword>
<dbReference type="Ensembl" id="ENSKMAT00000008852.1">
    <property type="protein sequence ID" value="ENSKMAP00000008720.1"/>
    <property type="gene ID" value="ENSKMAG00000006547.1"/>
</dbReference>
<organism evidence="1 2">
    <name type="scientific">Kryptolebias marmoratus</name>
    <name type="common">Mangrove killifish</name>
    <name type="synonym">Rivulus marmoratus</name>
    <dbReference type="NCBI Taxonomy" id="37003"/>
    <lineage>
        <taxon>Eukaryota</taxon>
        <taxon>Metazoa</taxon>
        <taxon>Chordata</taxon>
        <taxon>Craniata</taxon>
        <taxon>Vertebrata</taxon>
        <taxon>Euteleostomi</taxon>
        <taxon>Actinopterygii</taxon>
        <taxon>Neopterygii</taxon>
        <taxon>Teleostei</taxon>
        <taxon>Neoteleostei</taxon>
        <taxon>Acanthomorphata</taxon>
        <taxon>Ovalentaria</taxon>
        <taxon>Atherinomorphae</taxon>
        <taxon>Cyprinodontiformes</taxon>
        <taxon>Rivulidae</taxon>
        <taxon>Kryptolebias</taxon>
    </lineage>
</organism>
<sequence>MMAVQLDSDDSCISMVTASSSGCGFQGIEPPAFVLPPRNVCVSLGGDARLEGKVG</sequence>
<dbReference type="OMA" id="PLASCKV"/>
<evidence type="ECO:0000313" key="1">
    <source>
        <dbReference type="Ensembl" id="ENSKMAP00000008720.1"/>
    </source>
</evidence>
<dbReference type="GeneTree" id="ENSGT01000000215047"/>
<dbReference type="AlphaFoldDB" id="A0A3Q2ZZ77"/>